<gene>
    <name evidence="1" type="ordered locus">SELR_11200</name>
</gene>
<dbReference type="RefSeq" id="WP_014424265.1">
    <property type="nucleotide sequence ID" value="NC_017068.1"/>
</dbReference>
<dbReference type="HOGENOM" id="CLU_2828796_0_0_9"/>
<dbReference type="PATRIC" id="fig|927704.6.peg.1154"/>
<reference evidence="1 2" key="1">
    <citation type="submission" date="2011-10" db="EMBL/GenBank/DDBJ databases">
        <title>Whole genome sequence of Selenomonas ruminantium subsp. lactilytica TAM6421.</title>
        <authorList>
            <person name="Oguchi A."/>
            <person name="Ankai A."/>
            <person name="Kaneko J."/>
            <person name="Yamada-Narita S."/>
            <person name="Fukui S."/>
            <person name="Takahashi M."/>
            <person name="Onodera T."/>
            <person name="Kojima S."/>
            <person name="Fushimi T."/>
            <person name="Abe N."/>
            <person name="Kamio Y."/>
            <person name="Yamazaki S."/>
            <person name="Fujita N."/>
        </authorList>
    </citation>
    <scope>NUCLEOTIDE SEQUENCE [LARGE SCALE GENOMIC DNA]</scope>
    <source>
        <strain evidence="2">NBRC 103574 / TAM6421</strain>
    </source>
</reference>
<organism evidence="1 2">
    <name type="scientific">Selenomonas ruminantium subsp. lactilytica (strain NBRC 103574 / TAM6421)</name>
    <dbReference type="NCBI Taxonomy" id="927704"/>
    <lineage>
        <taxon>Bacteria</taxon>
        <taxon>Bacillati</taxon>
        <taxon>Bacillota</taxon>
        <taxon>Negativicutes</taxon>
        <taxon>Selenomonadales</taxon>
        <taxon>Selenomonadaceae</taxon>
        <taxon>Selenomonas</taxon>
    </lineage>
</organism>
<protein>
    <submittedName>
        <fullName evidence="1">Uncharacterized protein</fullName>
    </submittedName>
</protein>
<dbReference type="EMBL" id="AP012292">
    <property type="protein sequence ID" value="BAL82828.1"/>
    <property type="molecule type" value="Genomic_DNA"/>
</dbReference>
<dbReference type="Proteomes" id="UP000007887">
    <property type="component" value="Chromosome"/>
</dbReference>
<dbReference type="KEGG" id="sri:SELR_11200"/>
<accession>I0GPZ1</accession>
<evidence type="ECO:0000313" key="1">
    <source>
        <dbReference type="EMBL" id="BAL82828.1"/>
    </source>
</evidence>
<dbReference type="OrthoDB" id="1669681at2"/>
<sequence>MGLMYEDSRGWRYKVMAGLGTRFKARYLKPKAGGWHCVKVLPWRDSIEEAENDLIEYAKKKQMKEV</sequence>
<proteinExistence type="predicted"/>
<name>I0GPZ1_SELRL</name>
<evidence type="ECO:0000313" key="2">
    <source>
        <dbReference type="Proteomes" id="UP000007887"/>
    </source>
</evidence>
<dbReference type="AlphaFoldDB" id="I0GPZ1"/>